<keyword evidence="4" id="KW-1185">Reference proteome</keyword>
<evidence type="ECO:0000313" key="3">
    <source>
        <dbReference type="EMBL" id="MFJ2825680.1"/>
    </source>
</evidence>
<keyword evidence="2" id="KW-0732">Signal</keyword>
<feature type="transmembrane region" description="Helical" evidence="1">
    <location>
        <begin position="381"/>
        <end position="402"/>
    </location>
</feature>
<feature type="transmembrane region" description="Helical" evidence="1">
    <location>
        <begin position="239"/>
        <end position="261"/>
    </location>
</feature>
<dbReference type="EMBL" id="JBIUYY010000020">
    <property type="protein sequence ID" value="MFJ2825680.1"/>
    <property type="molecule type" value="Genomic_DNA"/>
</dbReference>
<accession>A0ABW8ER02</accession>
<feature type="transmembrane region" description="Helical" evidence="1">
    <location>
        <begin position="505"/>
        <end position="526"/>
    </location>
</feature>
<evidence type="ECO:0000256" key="1">
    <source>
        <dbReference type="SAM" id="Phobius"/>
    </source>
</evidence>
<comment type="caution">
    <text evidence="3">The sequence shown here is derived from an EMBL/GenBank/DDBJ whole genome shotgun (WGS) entry which is preliminary data.</text>
</comment>
<gene>
    <name evidence="3" type="ORF">ACIO7M_31885</name>
</gene>
<evidence type="ECO:0000313" key="4">
    <source>
        <dbReference type="Proteomes" id="UP001617351"/>
    </source>
</evidence>
<feature type="transmembrane region" description="Helical" evidence="1">
    <location>
        <begin position="653"/>
        <end position="670"/>
    </location>
</feature>
<keyword evidence="1" id="KW-0812">Transmembrane</keyword>
<feature type="transmembrane region" description="Helical" evidence="1">
    <location>
        <begin position="319"/>
        <end position="336"/>
    </location>
</feature>
<dbReference type="Pfam" id="PF19683">
    <property type="entry name" value="DUF6185"/>
    <property type="match status" value="1"/>
</dbReference>
<dbReference type="Proteomes" id="UP001617351">
    <property type="component" value="Unassembled WGS sequence"/>
</dbReference>
<proteinExistence type="predicted"/>
<feature type="transmembrane region" description="Helical" evidence="1">
    <location>
        <begin position="726"/>
        <end position="747"/>
    </location>
</feature>
<reference evidence="3 4" key="1">
    <citation type="submission" date="2024-10" db="EMBL/GenBank/DDBJ databases">
        <title>The Natural Products Discovery Center: Release of the First 8490 Sequenced Strains for Exploring Actinobacteria Biosynthetic Diversity.</title>
        <authorList>
            <person name="Kalkreuter E."/>
            <person name="Kautsar S.A."/>
            <person name="Yang D."/>
            <person name="Bader C.D."/>
            <person name="Teijaro C.N."/>
            <person name="Fluegel L."/>
            <person name="Davis C.M."/>
            <person name="Simpson J.R."/>
            <person name="Lauterbach L."/>
            <person name="Steele A.D."/>
            <person name="Gui C."/>
            <person name="Meng S."/>
            <person name="Li G."/>
            <person name="Viehrig K."/>
            <person name="Ye F."/>
            <person name="Su P."/>
            <person name="Kiefer A.F."/>
            <person name="Nichols A."/>
            <person name="Cepeda A.J."/>
            <person name="Yan W."/>
            <person name="Fan B."/>
            <person name="Jiang Y."/>
            <person name="Adhikari A."/>
            <person name="Zheng C.-J."/>
            <person name="Schuster L."/>
            <person name="Cowan T.M."/>
            <person name="Smanski M.J."/>
            <person name="Chevrette M.G."/>
            <person name="De Carvalho L.P.S."/>
            <person name="Shen B."/>
        </authorList>
    </citation>
    <scope>NUCLEOTIDE SEQUENCE [LARGE SCALE GENOMIC DNA]</scope>
    <source>
        <strain evidence="3 4">NPDC087220</strain>
    </source>
</reference>
<feature type="transmembrane region" description="Helical" evidence="1">
    <location>
        <begin position="343"/>
        <end position="361"/>
    </location>
</feature>
<organism evidence="3 4">
    <name type="scientific">Streptomyces toxytricini</name>
    <name type="common">Actinomyces toxytricini</name>
    <dbReference type="NCBI Taxonomy" id="67369"/>
    <lineage>
        <taxon>Bacteria</taxon>
        <taxon>Bacillati</taxon>
        <taxon>Actinomycetota</taxon>
        <taxon>Actinomycetes</taxon>
        <taxon>Kitasatosporales</taxon>
        <taxon>Streptomycetaceae</taxon>
        <taxon>Streptomyces</taxon>
    </lineage>
</organism>
<feature type="transmembrane region" description="Helical" evidence="1">
    <location>
        <begin position="793"/>
        <end position="816"/>
    </location>
</feature>
<feature type="transmembrane region" description="Helical" evidence="1">
    <location>
        <begin position="282"/>
        <end position="299"/>
    </location>
</feature>
<name>A0ABW8ER02_STRT5</name>
<feature type="transmembrane region" description="Helical" evidence="1">
    <location>
        <begin position="414"/>
        <end position="438"/>
    </location>
</feature>
<evidence type="ECO:0000256" key="2">
    <source>
        <dbReference type="SAM" id="SignalP"/>
    </source>
</evidence>
<keyword evidence="1" id="KW-1133">Transmembrane helix</keyword>
<keyword evidence="1" id="KW-0472">Membrane</keyword>
<feature type="transmembrane region" description="Helical" evidence="1">
    <location>
        <begin position="532"/>
        <end position="555"/>
    </location>
</feature>
<feature type="transmembrane region" description="Helical" evidence="1">
    <location>
        <begin position="753"/>
        <end position="772"/>
    </location>
</feature>
<feature type="transmembrane region" description="Helical" evidence="1">
    <location>
        <begin position="478"/>
        <end position="498"/>
    </location>
</feature>
<dbReference type="RefSeq" id="WP_402387319.1">
    <property type="nucleotide sequence ID" value="NZ_JBIUYY010000020.1"/>
</dbReference>
<feature type="signal peptide" evidence="2">
    <location>
        <begin position="1"/>
        <end position="23"/>
    </location>
</feature>
<feature type="transmembrane region" description="Helical" evidence="1">
    <location>
        <begin position="690"/>
        <end position="714"/>
    </location>
</feature>
<protein>
    <submittedName>
        <fullName evidence="3">DUF6185 family protein</fullName>
    </submittedName>
</protein>
<feature type="chain" id="PRO_5047031878" evidence="2">
    <location>
        <begin position="24"/>
        <end position="831"/>
    </location>
</feature>
<dbReference type="InterPro" id="IPR046176">
    <property type="entry name" value="DUF6185"/>
</dbReference>
<sequence length="831" mass="90817">MTQLRRSALILLHILLLTLPALATAAAPAYAAPAKSCRPDQLKSATVKAGAEFTHRGTDHSMLRSTMDISVPVAWEHASDLLLDSHSPDHRFALRCLVGKAPIEGNMEGLDYDEWRLKPLVVKAYEKHVAVHYEAVTWIDTLDPYRVGPWILTPEDGEWLISLQAPANIAGARWDEVYLRLGGPGALSATPPPEFGEGGTVLTWRGEQPAPAVRVTLHPPAAQYWNAVAYSRHQAWEIWGLWGASGAFWYVATAVLLLAVGNRLQGGLARRLMPQEAYSLRVLRAWALLMLVFSLLVYLGDNAYRHVARMLAFDRDYEAAVALFTLALLGLALCAFGGLKKQVLAAVGAFLLALLVLSVTSEYFELPILPTADLITPLESHWVVSVLYTATIAVCCLGMIASGERLLLMGERRLPTSVMVAVATAAALMTTLWAYLAISRSWERVSWLLEPGGREQAPLWEWWLDDEWWQLPSGALDSLLTIAAVLAPLALVGVLRVFRTERFQAASFTPTQSESFLLVSLFGIAAADDVRYFGFSGYLLELLLVLVAAWGVVALGSRLSVLGKISVDDAPLGSIISQTDRSDVLRLARHFRELQSRLHRLSADAPSEQTAAQEAIEAEIDRLDRALPEGVRPADLPFACGPMATWWENACRGAAIACFVGLPATGLMYWQETVRGDYWVFWTEEASGFLAILSIILSWHFAWVMGGFFLGALWRSLPGRHGPAKACCVAAVFAVPVTASYIIVRAIGQDEMGVVGVIATFTSVMTLTGFVMDVQTFRGERRYLPTNASLVAYVYQMRIASVAFFLAQIVALATIWKTFQGGGPSGPAAGP</sequence>